<dbReference type="Proteomes" id="UP000243924">
    <property type="component" value="Chromosome I"/>
</dbReference>
<proteinExistence type="predicted"/>
<dbReference type="Pfam" id="PF20227">
    <property type="entry name" value="DUF6586"/>
    <property type="match status" value="1"/>
</dbReference>
<accession>A0A1H2EWI5</accession>
<name>A0A1H2EWI5_9GAMM</name>
<dbReference type="InterPro" id="IPR046493">
    <property type="entry name" value="DUF6586"/>
</dbReference>
<organism evidence="1 2">
    <name type="scientific">Halopseudomonas salegens</name>
    <dbReference type="NCBI Taxonomy" id="1434072"/>
    <lineage>
        <taxon>Bacteria</taxon>
        <taxon>Pseudomonadati</taxon>
        <taxon>Pseudomonadota</taxon>
        <taxon>Gammaproteobacteria</taxon>
        <taxon>Pseudomonadales</taxon>
        <taxon>Pseudomonadaceae</taxon>
        <taxon>Halopseudomonas</taxon>
    </lineage>
</organism>
<evidence type="ECO:0008006" key="3">
    <source>
        <dbReference type="Google" id="ProtNLM"/>
    </source>
</evidence>
<dbReference type="RefSeq" id="WP_092384918.1">
    <property type="nucleotide sequence ID" value="NZ_LT629787.1"/>
</dbReference>
<evidence type="ECO:0000313" key="2">
    <source>
        <dbReference type="Proteomes" id="UP000243924"/>
    </source>
</evidence>
<keyword evidence="2" id="KW-1185">Reference proteome</keyword>
<gene>
    <name evidence="1" type="ORF">SAMN05216210_1101</name>
</gene>
<dbReference type="STRING" id="1434072.SAMN05216210_1101"/>
<evidence type="ECO:0000313" key="1">
    <source>
        <dbReference type="EMBL" id="SDT99506.1"/>
    </source>
</evidence>
<reference evidence="2" key="1">
    <citation type="submission" date="2016-10" db="EMBL/GenBank/DDBJ databases">
        <authorList>
            <person name="Varghese N."/>
            <person name="Submissions S."/>
        </authorList>
    </citation>
    <scope>NUCLEOTIDE SEQUENCE [LARGE SCALE GENOMIC DNA]</scope>
    <source>
        <strain evidence="2">CECT 8338</strain>
    </source>
</reference>
<dbReference type="AlphaFoldDB" id="A0A1H2EWI5"/>
<protein>
    <recommendedName>
        <fullName evidence="3">PasA protein</fullName>
    </recommendedName>
</protein>
<sequence>MANEAYTRTNQSLYFAATALAAWQETEASASLDARTQARYQGETCLFHLYRGVLALIHEVADFYRWPLVDVRDVEALLTDSRLADFPGPELGELLELAQRQDDWLAPLLMAWKSLLAPPVAGSQPEAPELIVRVGGQPAAWSIERAEAALQGIKVLCARQRELMQEW</sequence>
<dbReference type="EMBL" id="LT629787">
    <property type="protein sequence ID" value="SDT99506.1"/>
    <property type="molecule type" value="Genomic_DNA"/>
</dbReference>
<dbReference type="OrthoDB" id="6121078at2"/>